<dbReference type="RefSeq" id="WP_240168894.1">
    <property type="nucleotide sequence ID" value="NZ_CP085200.1"/>
</dbReference>
<evidence type="ECO:0000313" key="2">
    <source>
        <dbReference type="EMBL" id="ULP52769.1"/>
    </source>
</evidence>
<organism evidence="2 3">
    <name type="scientific">Mycobacterium ulcerans</name>
    <dbReference type="NCBI Taxonomy" id="1809"/>
    <lineage>
        <taxon>Bacteria</taxon>
        <taxon>Bacillati</taxon>
        <taxon>Actinomycetota</taxon>
        <taxon>Actinomycetes</taxon>
        <taxon>Mycobacteriales</taxon>
        <taxon>Mycobacteriaceae</taxon>
        <taxon>Mycobacterium</taxon>
        <taxon>Mycobacterium ulcerans group</taxon>
    </lineage>
</organism>
<evidence type="ECO:0000313" key="3">
    <source>
        <dbReference type="Proteomes" id="UP001055253"/>
    </source>
</evidence>
<evidence type="ECO:0000256" key="1">
    <source>
        <dbReference type="SAM" id="MobiDB-lite"/>
    </source>
</evidence>
<sequence>MAAAAAITQPRSRGRRENAAASISGPANSMVTATLSGMRAIAAKKKPFMPANATANSAADLHCCRSQPNARGRWIAISKVAANNSRTPVVSPAPKCASSGVAIAAPSCSETHDPRIMRTGNGVRDAMQ</sequence>
<name>A0ABY3V8Y2_MYCUL</name>
<dbReference type="Proteomes" id="UP001055253">
    <property type="component" value="Chromosome"/>
</dbReference>
<gene>
    <name evidence="2" type="ORF">MJO63_05910</name>
</gene>
<reference evidence="2" key="1">
    <citation type="submission" date="2022-08" db="EMBL/GenBank/DDBJ databases">
        <title>Whole genome sequencing of non-tuberculosis mycobacteria type-strains.</title>
        <authorList>
            <person name="Igarashi Y."/>
            <person name="Osugi A."/>
            <person name="Mitarai S."/>
        </authorList>
    </citation>
    <scope>NUCLEOTIDE SEQUENCE</scope>
    <source>
        <strain evidence="2">ATCC 19423</strain>
    </source>
</reference>
<accession>A0ABY3V8Y2</accession>
<protein>
    <submittedName>
        <fullName evidence="2">Uncharacterized protein</fullName>
    </submittedName>
</protein>
<feature type="region of interest" description="Disordered" evidence="1">
    <location>
        <begin position="1"/>
        <end position="27"/>
    </location>
</feature>
<keyword evidence="3" id="KW-1185">Reference proteome</keyword>
<dbReference type="EMBL" id="CP092429">
    <property type="protein sequence ID" value="ULP52769.1"/>
    <property type="molecule type" value="Genomic_DNA"/>
</dbReference>
<proteinExistence type="predicted"/>